<proteinExistence type="inferred from homology"/>
<dbReference type="CDD" id="cd01043">
    <property type="entry name" value="DPS"/>
    <property type="match status" value="1"/>
</dbReference>
<dbReference type="InterPro" id="IPR012347">
    <property type="entry name" value="Ferritin-like"/>
</dbReference>
<evidence type="ECO:0000259" key="3">
    <source>
        <dbReference type="Pfam" id="PF00210"/>
    </source>
</evidence>
<dbReference type="SUPFAM" id="SSF47240">
    <property type="entry name" value="Ferritin-like"/>
    <property type="match status" value="1"/>
</dbReference>
<comment type="caution">
    <text evidence="4">The sequence shown here is derived from an EMBL/GenBank/DDBJ whole genome shotgun (WGS) entry which is preliminary data.</text>
</comment>
<organism evidence="4 5">
    <name type="scientific">Parachlamydia acanthamoebae</name>
    <dbReference type="NCBI Taxonomy" id="83552"/>
    <lineage>
        <taxon>Bacteria</taxon>
        <taxon>Pseudomonadati</taxon>
        <taxon>Chlamydiota</taxon>
        <taxon>Chlamydiia</taxon>
        <taxon>Parachlamydiales</taxon>
        <taxon>Parachlamydiaceae</taxon>
        <taxon>Parachlamydia</taxon>
    </lineage>
</organism>
<comment type="similarity">
    <text evidence="1 2">Belongs to the Dps family.</text>
</comment>
<dbReference type="EMBL" id="JSAM01000035">
    <property type="protein sequence ID" value="KIA78158.1"/>
    <property type="molecule type" value="Genomic_DNA"/>
</dbReference>
<dbReference type="PANTHER" id="PTHR42932:SF3">
    <property type="entry name" value="DNA PROTECTION DURING STARVATION PROTEIN"/>
    <property type="match status" value="1"/>
</dbReference>
<reference evidence="4 5" key="1">
    <citation type="journal article" date="2014" name="Mol. Biol. Evol.">
        <title>Massive expansion of Ubiquitination-related gene families within the Chlamydiae.</title>
        <authorList>
            <person name="Domman D."/>
            <person name="Collingro A."/>
            <person name="Lagkouvardos I."/>
            <person name="Gehre L."/>
            <person name="Weinmaier T."/>
            <person name="Rattei T."/>
            <person name="Subtil A."/>
            <person name="Horn M."/>
        </authorList>
    </citation>
    <scope>NUCLEOTIDE SEQUENCE [LARGE SCALE GENOMIC DNA]</scope>
    <source>
        <strain evidence="4 5">OEW1</strain>
    </source>
</reference>
<name>A0A0C1EDK7_9BACT</name>
<dbReference type="PRINTS" id="PR01346">
    <property type="entry name" value="HELNAPAPROT"/>
</dbReference>
<evidence type="ECO:0000313" key="4">
    <source>
        <dbReference type="EMBL" id="KIA78158.1"/>
    </source>
</evidence>
<dbReference type="AlphaFoldDB" id="A0A0C1EDK7"/>
<evidence type="ECO:0000256" key="2">
    <source>
        <dbReference type="RuleBase" id="RU003875"/>
    </source>
</evidence>
<evidence type="ECO:0000256" key="1">
    <source>
        <dbReference type="ARBA" id="ARBA00009497"/>
    </source>
</evidence>
<gene>
    <name evidence="4" type="ORF">DB43_EP00160</name>
</gene>
<sequence length="187" mass="21311">MHTLKYFLYIEGLKQSGGFMKNSKASAKLATPNTLGPKAASAITFVINPLIADSFALYVKTKNFHWHLSGPHFRDYHLLFDEQADQIFAMIDVLAERVRKLGGMTIHSIGHIVQLQTIQDDNQAYVEPQSMLQKLCNDNKNFAQRMRDAHQVCEDNGDVATSSILEVFIDETERRTWFLFENTVDSK</sequence>
<dbReference type="Proteomes" id="UP000031307">
    <property type="component" value="Unassembled WGS sequence"/>
</dbReference>
<protein>
    <submittedName>
        <fullName evidence="4">Putative low temperature-induced protein</fullName>
    </submittedName>
</protein>
<feature type="domain" description="Ferritin/DPS" evidence="3">
    <location>
        <begin position="47"/>
        <end position="179"/>
    </location>
</feature>
<dbReference type="InterPro" id="IPR002177">
    <property type="entry name" value="DPS_DNA-bd"/>
</dbReference>
<dbReference type="PANTHER" id="PTHR42932">
    <property type="entry name" value="GENERAL STRESS PROTEIN 20U"/>
    <property type="match status" value="1"/>
</dbReference>
<dbReference type="Pfam" id="PF00210">
    <property type="entry name" value="Ferritin"/>
    <property type="match status" value="1"/>
</dbReference>
<dbReference type="Gene3D" id="1.20.1260.10">
    <property type="match status" value="1"/>
</dbReference>
<dbReference type="InterPro" id="IPR008331">
    <property type="entry name" value="Ferritin_DPS_dom"/>
</dbReference>
<evidence type="ECO:0000313" key="5">
    <source>
        <dbReference type="Proteomes" id="UP000031307"/>
    </source>
</evidence>
<dbReference type="InterPro" id="IPR009078">
    <property type="entry name" value="Ferritin-like_SF"/>
</dbReference>
<accession>A0A0C1EDK7</accession>
<dbReference type="GO" id="GO:0008199">
    <property type="term" value="F:ferric iron binding"/>
    <property type="evidence" value="ECO:0007669"/>
    <property type="project" value="InterPro"/>
</dbReference>
<dbReference type="PATRIC" id="fig|83552.4.peg.660"/>
<dbReference type="PIRSF" id="PIRSF005900">
    <property type="entry name" value="Dps"/>
    <property type="match status" value="1"/>
</dbReference>